<protein>
    <recommendedName>
        <fullName evidence="5">Cadherin domain-containing protein</fullName>
    </recommendedName>
</protein>
<dbReference type="PRINTS" id="PR00205">
    <property type="entry name" value="CADHERIN"/>
</dbReference>
<organism evidence="6 7">
    <name type="scientific">Roseiconus nitratireducens</name>
    <dbReference type="NCBI Taxonomy" id="2605748"/>
    <lineage>
        <taxon>Bacteria</taxon>
        <taxon>Pseudomonadati</taxon>
        <taxon>Planctomycetota</taxon>
        <taxon>Planctomycetia</taxon>
        <taxon>Pirellulales</taxon>
        <taxon>Pirellulaceae</taxon>
        <taxon>Roseiconus</taxon>
    </lineage>
</organism>
<dbReference type="InterPro" id="IPR013783">
    <property type="entry name" value="Ig-like_fold"/>
</dbReference>
<dbReference type="AlphaFoldDB" id="A0A5M6DJN8"/>
<dbReference type="InterPro" id="IPR006644">
    <property type="entry name" value="Cadg"/>
</dbReference>
<dbReference type="PROSITE" id="PS50268">
    <property type="entry name" value="CADHERIN_2"/>
    <property type="match status" value="3"/>
</dbReference>
<dbReference type="InterPro" id="IPR039808">
    <property type="entry name" value="Cadherin"/>
</dbReference>
<dbReference type="GO" id="GO:0016342">
    <property type="term" value="C:catenin complex"/>
    <property type="evidence" value="ECO:0007669"/>
    <property type="project" value="TreeGrafter"/>
</dbReference>
<gene>
    <name evidence="6" type="ORF">FYK55_07630</name>
</gene>
<evidence type="ECO:0000256" key="3">
    <source>
        <dbReference type="ARBA" id="ARBA00022837"/>
    </source>
</evidence>
<evidence type="ECO:0000256" key="4">
    <source>
        <dbReference type="ARBA" id="ARBA00023136"/>
    </source>
</evidence>
<dbReference type="GO" id="GO:0008013">
    <property type="term" value="F:beta-catenin binding"/>
    <property type="evidence" value="ECO:0007669"/>
    <property type="project" value="TreeGrafter"/>
</dbReference>
<dbReference type="InterPro" id="IPR015919">
    <property type="entry name" value="Cadherin-like_sf"/>
</dbReference>
<evidence type="ECO:0000259" key="5">
    <source>
        <dbReference type="PROSITE" id="PS50268"/>
    </source>
</evidence>
<evidence type="ECO:0000256" key="2">
    <source>
        <dbReference type="ARBA" id="ARBA00022737"/>
    </source>
</evidence>
<feature type="domain" description="Cadherin" evidence="5">
    <location>
        <begin position="747"/>
        <end position="847"/>
    </location>
</feature>
<dbReference type="Pfam" id="PF00028">
    <property type="entry name" value="Cadherin"/>
    <property type="match status" value="2"/>
</dbReference>
<feature type="domain" description="Cadherin" evidence="5">
    <location>
        <begin position="648"/>
        <end position="748"/>
    </location>
</feature>
<dbReference type="GO" id="GO:0000272">
    <property type="term" value="P:polysaccharide catabolic process"/>
    <property type="evidence" value="ECO:0007669"/>
    <property type="project" value="InterPro"/>
</dbReference>
<name>A0A5M6DJN8_9BACT</name>
<dbReference type="CDD" id="cd11304">
    <property type="entry name" value="Cadherin_repeat"/>
    <property type="match status" value="3"/>
</dbReference>
<dbReference type="SUPFAM" id="SSF117074">
    <property type="entry name" value="Hypothetical protein PA1324"/>
    <property type="match status" value="1"/>
</dbReference>
<dbReference type="PANTHER" id="PTHR24027">
    <property type="entry name" value="CADHERIN-23"/>
    <property type="match status" value="1"/>
</dbReference>
<dbReference type="GO" id="GO:0007156">
    <property type="term" value="P:homophilic cell adhesion via plasma membrane adhesion molecules"/>
    <property type="evidence" value="ECO:0007669"/>
    <property type="project" value="InterPro"/>
</dbReference>
<dbReference type="InterPro" id="IPR002105">
    <property type="entry name" value="Dockerin_1_rpt"/>
</dbReference>
<sequence length="1059" mass="112958">MKRSHSPLRRLTFDALESRRLLAAQISELLVDPLFGDKDEVQMVELRGAPQQTLSQGTYLVIASERTTDFGKIHGIFDLSGLSFGSNGYLVLLEQNSPHQVDGAANVLVSTEPGFGGLPGDIYSDSHSLSDRIDFIIGANGYFLVESSTPPVLGESIDATADGVIDPVQSGVWNVLDSISLHPFVGRGERALGDVVFAEIGSTDPNIQTRDGVSLVATEGFGYAARVGESTGSTPADWIASTVVDESEPTDTEPRWAVADNLFGVPSQYAFSGRDLDHVGGPNFVGGVRGIVTNRDSGQPIEGATLFADTNQNGLRDNLTFVVEPDAAVPEVIPVDNFGNETEDYPLINAYPGVTITNYSLDSFPSSAVTSEREADFPNKLVNRIFATGGIAWFSNSGVLRFDFYDPVNAVTIEAIGSDNSLSPVYGRIEAYNAAGELLATDLSSRLIDSQREMIGVSTGQDNIAYVYAYSDEDEGDGGPFGRFDHLTYSQYELAAQTDSDGYYELTNLFPGTYEIQPLGTSLRGPAFTHQVTRYEHAVADFELGPNRAPEIQAATFALPENSTAQTVVGQITATDPDGDPISFSFQEPNSDFLIDASTGEITVAENASLNFESSATRTPTVVVADGDGLSVSRQITITLSDVNDAPVLDSATINVAENSNGQLHQLQVSDDDASQGHTFLLVGGTAESLVEITDSGQVMLRDGAELDFESGSEYTLVVRVTDDGQPALFDEQTITLAISDVNEPPVLVSNAFTIDENAVGSLGQIAVEDPDANQFLSFTPIGGTGVDLIDVTATGELMLKDGQILDFESTPELTLLVRIADNGLPSESVEETITVTLVDVNEPPAVLAEIDPQSATTGSMFQFGLPPSFAEDPEGSAWTVQATIAGETLPNWLQFDPSSMTMEGIPTSFDFGTIEVTLRVYETGAPEIASEVTFPLTVDLSNTPLYNATTPQDVNGDRLISPIDALRVINYIARTANASVDSSVRLEAFYDVTGDNLVSPIDALRVINELARRAAEQGGSEGESTAANVTSDFLSGPGSAFESDDHDDALLRFLDEAV</sequence>
<dbReference type="GO" id="GO:0016477">
    <property type="term" value="P:cell migration"/>
    <property type="evidence" value="ECO:0007669"/>
    <property type="project" value="TreeGrafter"/>
</dbReference>
<keyword evidence="3" id="KW-0106">Calcium</keyword>
<dbReference type="PANTHER" id="PTHR24027:SF438">
    <property type="entry name" value="CADHERIN 23"/>
    <property type="match status" value="1"/>
</dbReference>
<feature type="domain" description="Cadherin" evidence="5">
    <location>
        <begin position="551"/>
        <end position="649"/>
    </location>
</feature>
<dbReference type="Gene3D" id="2.60.40.60">
    <property type="entry name" value="Cadherins"/>
    <property type="match status" value="3"/>
</dbReference>
<dbReference type="EMBL" id="VWOX01000003">
    <property type="protein sequence ID" value="KAA5545505.1"/>
    <property type="molecule type" value="Genomic_DNA"/>
</dbReference>
<dbReference type="InterPro" id="IPR036439">
    <property type="entry name" value="Dockerin_dom_sf"/>
</dbReference>
<dbReference type="GO" id="GO:0045296">
    <property type="term" value="F:cadherin binding"/>
    <property type="evidence" value="ECO:0007669"/>
    <property type="project" value="TreeGrafter"/>
</dbReference>
<keyword evidence="4" id="KW-0472">Membrane</keyword>
<evidence type="ECO:0000256" key="1">
    <source>
        <dbReference type="ARBA" id="ARBA00004370"/>
    </source>
</evidence>
<keyword evidence="7" id="KW-1185">Reference proteome</keyword>
<dbReference type="SMART" id="SM00112">
    <property type="entry name" value="CA"/>
    <property type="match status" value="3"/>
</dbReference>
<dbReference type="SMART" id="SM00736">
    <property type="entry name" value="CADG"/>
    <property type="match status" value="1"/>
</dbReference>
<dbReference type="SUPFAM" id="SSF49313">
    <property type="entry name" value="Cadherin-like"/>
    <property type="match status" value="4"/>
</dbReference>
<reference evidence="6 7" key="1">
    <citation type="submission" date="2019-08" db="EMBL/GenBank/DDBJ databases">
        <authorList>
            <person name="Dhanesh K."/>
            <person name="Kumar G."/>
            <person name="Sasikala C."/>
            <person name="Venkata Ramana C."/>
        </authorList>
    </citation>
    <scope>NUCLEOTIDE SEQUENCE [LARGE SCALE GENOMIC DNA]</scope>
    <source>
        <strain evidence="6 7">JC645</strain>
    </source>
</reference>
<keyword evidence="2" id="KW-0677">Repeat</keyword>
<dbReference type="GO" id="GO:0004553">
    <property type="term" value="F:hydrolase activity, hydrolyzing O-glycosyl compounds"/>
    <property type="evidence" value="ECO:0007669"/>
    <property type="project" value="InterPro"/>
</dbReference>
<accession>A0A5M6DJN8</accession>
<proteinExistence type="predicted"/>
<dbReference type="NCBIfam" id="TIGR01965">
    <property type="entry name" value="VCBS_repeat"/>
    <property type="match status" value="1"/>
</dbReference>
<dbReference type="Proteomes" id="UP000324479">
    <property type="component" value="Unassembled WGS sequence"/>
</dbReference>
<dbReference type="SUPFAM" id="SSF63446">
    <property type="entry name" value="Type I dockerin domain"/>
    <property type="match status" value="1"/>
</dbReference>
<comment type="subcellular location">
    <subcellularLocation>
        <location evidence="1">Membrane</location>
    </subcellularLocation>
</comment>
<dbReference type="Gene3D" id="2.60.40.10">
    <property type="entry name" value="Immunoglobulins"/>
    <property type="match status" value="1"/>
</dbReference>
<comment type="caution">
    <text evidence="6">The sequence shown here is derived from an EMBL/GenBank/DDBJ whole genome shotgun (WGS) entry which is preliminary data.</text>
</comment>
<dbReference type="GO" id="GO:0005509">
    <property type="term" value="F:calcium ion binding"/>
    <property type="evidence" value="ECO:0007669"/>
    <property type="project" value="InterPro"/>
</dbReference>
<evidence type="ECO:0000313" key="7">
    <source>
        <dbReference type="Proteomes" id="UP000324479"/>
    </source>
</evidence>
<dbReference type="InterPro" id="IPR002126">
    <property type="entry name" value="Cadherin-like_dom"/>
</dbReference>
<evidence type="ECO:0000313" key="6">
    <source>
        <dbReference type="EMBL" id="KAA5545505.1"/>
    </source>
</evidence>
<dbReference type="Pfam" id="PF05345">
    <property type="entry name" value="He_PIG"/>
    <property type="match status" value="1"/>
</dbReference>
<dbReference type="Pfam" id="PF00404">
    <property type="entry name" value="Dockerin_1"/>
    <property type="match status" value="1"/>
</dbReference>
<dbReference type="InterPro" id="IPR010221">
    <property type="entry name" value="VCBS_dom"/>
</dbReference>
<dbReference type="RefSeq" id="WP_150075773.1">
    <property type="nucleotide sequence ID" value="NZ_VWOX01000003.1"/>
</dbReference>